<keyword evidence="7 9" id="KW-0807">Transducer</keyword>
<feature type="domain" description="Methyl-accepting transducer" evidence="12">
    <location>
        <begin position="412"/>
        <end position="648"/>
    </location>
</feature>
<dbReference type="CDD" id="cd12913">
    <property type="entry name" value="PDC1_MCP_like"/>
    <property type="match status" value="1"/>
</dbReference>
<dbReference type="CDD" id="cd12912">
    <property type="entry name" value="PDC2_MCP_like"/>
    <property type="match status" value="1"/>
</dbReference>
<keyword evidence="3" id="KW-0145">Chemotaxis</keyword>
<gene>
    <name evidence="14" type="ORF">KDK92_11290</name>
</gene>
<dbReference type="Pfam" id="PF02743">
    <property type="entry name" value="dCache_1"/>
    <property type="match status" value="1"/>
</dbReference>
<dbReference type="GO" id="GO:0005886">
    <property type="term" value="C:plasma membrane"/>
    <property type="evidence" value="ECO:0007669"/>
    <property type="project" value="UniProtKB-SubCell"/>
</dbReference>
<dbReference type="SMART" id="SM00304">
    <property type="entry name" value="HAMP"/>
    <property type="match status" value="1"/>
</dbReference>
<reference evidence="14" key="2">
    <citation type="submission" date="2021-04" db="EMBL/GenBank/DDBJ databases">
        <authorList>
            <person name="Dong X."/>
        </authorList>
    </citation>
    <scope>NUCLEOTIDE SEQUENCE</scope>
    <source>
        <strain evidence="14">ZWT</strain>
    </source>
</reference>
<feature type="coiled-coil region" evidence="10">
    <location>
        <begin position="669"/>
        <end position="699"/>
    </location>
</feature>
<accession>A0A9J6P429</accession>
<keyword evidence="15" id="KW-1185">Reference proteome</keyword>
<feature type="transmembrane region" description="Helical" evidence="11">
    <location>
        <begin position="304"/>
        <end position="323"/>
    </location>
</feature>
<evidence type="ECO:0000259" key="12">
    <source>
        <dbReference type="PROSITE" id="PS50111"/>
    </source>
</evidence>
<dbReference type="AlphaFoldDB" id="A0A9J6P429"/>
<dbReference type="PROSITE" id="PS50885">
    <property type="entry name" value="HAMP"/>
    <property type="match status" value="1"/>
</dbReference>
<feature type="transmembrane region" description="Helical" evidence="11">
    <location>
        <begin position="7"/>
        <end position="28"/>
    </location>
</feature>
<comment type="similarity">
    <text evidence="8">Belongs to the methyl-accepting chemotaxis (MCP) protein family.</text>
</comment>
<proteinExistence type="inferred from homology"/>
<protein>
    <submittedName>
        <fullName evidence="14">Methyl-accepting chemotaxis protein</fullName>
    </submittedName>
</protein>
<comment type="caution">
    <text evidence="14">The sequence shown here is derived from an EMBL/GenBank/DDBJ whole genome shotgun (WGS) entry which is preliminary data.</text>
</comment>
<evidence type="ECO:0000256" key="5">
    <source>
        <dbReference type="ARBA" id="ARBA00022989"/>
    </source>
</evidence>
<dbReference type="GO" id="GO:0006935">
    <property type="term" value="P:chemotaxis"/>
    <property type="evidence" value="ECO:0007669"/>
    <property type="project" value="UniProtKB-KW"/>
</dbReference>
<keyword evidence="4 11" id="KW-0812">Transmembrane</keyword>
<evidence type="ECO:0000313" key="14">
    <source>
        <dbReference type="EMBL" id="MCM1990320.1"/>
    </source>
</evidence>
<dbReference type="SUPFAM" id="SSF58104">
    <property type="entry name" value="Methyl-accepting chemotaxis protein (MCP) signaling domain"/>
    <property type="match status" value="1"/>
</dbReference>
<dbReference type="CDD" id="cd06225">
    <property type="entry name" value="HAMP"/>
    <property type="match status" value="1"/>
</dbReference>
<reference evidence="14" key="1">
    <citation type="journal article" date="2021" name="mSystems">
        <title>Bacteria and Archaea Synergistically Convert Glycine Betaine to Biogenic Methane in the Formosa Cold Seep of the South China Sea.</title>
        <authorList>
            <person name="Li L."/>
            <person name="Zhang W."/>
            <person name="Zhang S."/>
            <person name="Song L."/>
            <person name="Sun Q."/>
            <person name="Zhang H."/>
            <person name="Xiang H."/>
            <person name="Dong X."/>
        </authorList>
    </citation>
    <scope>NUCLEOTIDE SEQUENCE</scope>
    <source>
        <strain evidence="14">ZWT</strain>
    </source>
</reference>
<dbReference type="PROSITE" id="PS50111">
    <property type="entry name" value="CHEMOTAXIS_TRANSDUC_2"/>
    <property type="match status" value="1"/>
</dbReference>
<feature type="coiled-coil region" evidence="10">
    <location>
        <begin position="413"/>
        <end position="451"/>
    </location>
</feature>
<evidence type="ECO:0000256" key="2">
    <source>
        <dbReference type="ARBA" id="ARBA00022475"/>
    </source>
</evidence>
<dbReference type="InterPro" id="IPR003660">
    <property type="entry name" value="HAMP_dom"/>
</dbReference>
<feature type="coiled-coil region" evidence="10">
    <location>
        <begin position="47"/>
        <end position="81"/>
    </location>
</feature>
<organism evidence="14 15">
    <name type="scientific">Oceanirhabdus seepicola</name>
    <dbReference type="NCBI Taxonomy" id="2828781"/>
    <lineage>
        <taxon>Bacteria</taxon>
        <taxon>Bacillati</taxon>
        <taxon>Bacillota</taxon>
        <taxon>Clostridia</taxon>
        <taxon>Eubacteriales</taxon>
        <taxon>Clostridiaceae</taxon>
        <taxon>Oceanirhabdus</taxon>
    </lineage>
</organism>
<name>A0A9J6P429_9CLOT</name>
<keyword evidence="6 11" id="KW-0472">Membrane</keyword>
<dbReference type="Pfam" id="PF00015">
    <property type="entry name" value="MCPsignal"/>
    <property type="match status" value="1"/>
</dbReference>
<evidence type="ECO:0000256" key="11">
    <source>
        <dbReference type="SAM" id="Phobius"/>
    </source>
</evidence>
<dbReference type="Proteomes" id="UP001056429">
    <property type="component" value="Unassembled WGS sequence"/>
</dbReference>
<dbReference type="GO" id="GO:0007165">
    <property type="term" value="P:signal transduction"/>
    <property type="evidence" value="ECO:0007669"/>
    <property type="project" value="UniProtKB-KW"/>
</dbReference>
<sequence>MKKIANKIALAIGICVFVSVLIIGFMAYGKSKNLIRVEAQGYLRQLVGNYNAELDSELDEVELLTNNLENLVVSNMDLEKAKNDPEYMEQFKEDILKEFFGTIETFGKKSGWVVFDSKVFKGGHTIEIFEKQGKLVRAEEYDVYAENNNNDDWWKEALEKGEYWSEPYEWEVWNAEVITYSKKLVLDGEVIGVIGSEVFFQDLKEDVSKVKIYNNGYMTLMNENFDFLYHPNKDFDNMKTIQNGDFEFLTTKITNNTEAYGIETYEYMGNEKILAYEKMSNGWIVAAAPEVGEMNKGVNDFRTFIIIVATVLSILAIFIAILLGKSISKMLMIFMDKFKEGAAGNLDVQIDIKSKDEIGQLAVEFNSFMIKLNGIIMSVKTVVGDVEEKNKAITMAMDNFAKGEDSDYYKQINDKVEDGLKQLKDSIKEVLSETQNQVAGTEETLAAIEEISASADEIGKNSEKTLMSSQNAVTLAGEAFNNAEEMVGGMNKINESVMNSKKQIDKLTSLAENVGDILSTIQSISEQTNLIALNAAIEAARAGEAGRGFTVVSDEIRKLAEQTNLETEKIGNIINNIQVEVKTVENANNKVSEDVDKGIEYSNVVKENITKVIEITEENNNEIINISESTREQSMAAQDVTKAVSGIAYNAGEIEENGNKTLDTSNIIIEKMNDRLNDIEELNEKLNLLKREMDYFKTRN</sequence>
<evidence type="ECO:0000256" key="10">
    <source>
        <dbReference type="SAM" id="Coils"/>
    </source>
</evidence>
<evidence type="ECO:0000256" key="4">
    <source>
        <dbReference type="ARBA" id="ARBA00022692"/>
    </source>
</evidence>
<dbReference type="Gene3D" id="6.10.340.10">
    <property type="match status" value="1"/>
</dbReference>
<dbReference type="SMART" id="SM00283">
    <property type="entry name" value="MA"/>
    <property type="match status" value="1"/>
</dbReference>
<feature type="domain" description="HAMP" evidence="13">
    <location>
        <begin position="342"/>
        <end position="377"/>
    </location>
</feature>
<evidence type="ECO:0000259" key="13">
    <source>
        <dbReference type="PROSITE" id="PS50885"/>
    </source>
</evidence>
<dbReference type="InterPro" id="IPR033479">
    <property type="entry name" value="dCache_1"/>
</dbReference>
<dbReference type="PANTHER" id="PTHR32089:SF112">
    <property type="entry name" value="LYSOZYME-LIKE PROTEIN-RELATED"/>
    <property type="match status" value="1"/>
</dbReference>
<evidence type="ECO:0000256" key="8">
    <source>
        <dbReference type="ARBA" id="ARBA00029447"/>
    </source>
</evidence>
<dbReference type="RefSeq" id="WP_250859355.1">
    <property type="nucleotide sequence ID" value="NZ_JAGSOJ010000002.1"/>
</dbReference>
<evidence type="ECO:0000256" key="3">
    <source>
        <dbReference type="ARBA" id="ARBA00022500"/>
    </source>
</evidence>
<evidence type="ECO:0000256" key="9">
    <source>
        <dbReference type="PROSITE-ProRule" id="PRU00284"/>
    </source>
</evidence>
<dbReference type="CDD" id="cd11386">
    <property type="entry name" value="MCP_signal"/>
    <property type="match status" value="1"/>
</dbReference>
<comment type="subcellular location">
    <subcellularLocation>
        <location evidence="1">Cell membrane</location>
        <topology evidence="1">Multi-pass membrane protein</topology>
    </subcellularLocation>
</comment>
<keyword evidence="10" id="KW-0175">Coiled coil</keyword>
<dbReference type="PANTHER" id="PTHR32089">
    <property type="entry name" value="METHYL-ACCEPTING CHEMOTAXIS PROTEIN MCPB"/>
    <property type="match status" value="1"/>
</dbReference>
<dbReference type="InterPro" id="IPR004089">
    <property type="entry name" value="MCPsignal_dom"/>
</dbReference>
<evidence type="ECO:0000256" key="7">
    <source>
        <dbReference type="ARBA" id="ARBA00023224"/>
    </source>
</evidence>
<dbReference type="Gene3D" id="3.30.450.20">
    <property type="entry name" value="PAS domain"/>
    <property type="match status" value="1"/>
</dbReference>
<dbReference type="EMBL" id="JAGSOJ010000002">
    <property type="protein sequence ID" value="MCM1990320.1"/>
    <property type="molecule type" value="Genomic_DNA"/>
</dbReference>
<keyword evidence="5 11" id="KW-1133">Transmembrane helix</keyword>
<dbReference type="Gene3D" id="1.10.287.950">
    <property type="entry name" value="Methyl-accepting chemotaxis protein"/>
    <property type="match status" value="1"/>
</dbReference>
<keyword evidence="2" id="KW-1003">Cell membrane</keyword>
<evidence type="ECO:0000313" key="15">
    <source>
        <dbReference type="Proteomes" id="UP001056429"/>
    </source>
</evidence>
<dbReference type="Pfam" id="PF00672">
    <property type="entry name" value="HAMP"/>
    <property type="match status" value="1"/>
</dbReference>
<evidence type="ECO:0000256" key="1">
    <source>
        <dbReference type="ARBA" id="ARBA00004651"/>
    </source>
</evidence>
<evidence type="ECO:0000256" key="6">
    <source>
        <dbReference type="ARBA" id="ARBA00023136"/>
    </source>
</evidence>